<evidence type="ECO:0000313" key="2">
    <source>
        <dbReference type="EMBL" id="CRK36679.1"/>
    </source>
</evidence>
<dbReference type="Proteomes" id="UP000044602">
    <property type="component" value="Unassembled WGS sequence"/>
</dbReference>
<feature type="region of interest" description="Disordered" evidence="1">
    <location>
        <begin position="1"/>
        <end position="28"/>
    </location>
</feature>
<gene>
    <name evidence="2" type="ORF">BN1708_020082</name>
</gene>
<feature type="compositionally biased region" description="Pro residues" evidence="1">
    <location>
        <begin position="7"/>
        <end position="17"/>
    </location>
</feature>
<keyword evidence="3" id="KW-1185">Reference proteome</keyword>
<name>A0A0G4MR87_VERLO</name>
<evidence type="ECO:0000256" key="1">
    <source>
        <dbReference type="SAM" id="MobiDB-lite"/>
    </source>
</evidence>
<protein>
    <submittedName>
        <fullName evidence="2">Uncharacterized protein</fullName>
    </submittedName>
</protein>
<dbReference type="EMBL" id="CVQH01024268">
    <property type="protein sequence ID" value="CRK36679.1"/>
    <property type="molecule type" value="Genomic_DNA"/>
</dbReference>
<feature type="non-terminal residue" evidence="2">
    <location>
        <position position="88"/>
    </location>
</feature>
<sequence length="88" mass="9847">HAGAHPTPRPSRRPPLPRQAGPLHGADVHGHLLLLPRARRHVRHEQHPRLVLQHGRHVRKLSPPHPRRRLQVLLPLPGCLLGPAGHCP</sequence>
<dbReference type="AlphaFoldDB" id="A0A0G4MR87"/>
<feature type="non-terminal residue" evidence="2">
    <location>
        <position position="1"/>
    </location>
</feature>
<reference evidence="2 3" key="1">
    <citation type="submission" date="2015-05" db="EMBL/GenBank/DDBJ databases">
        <authorList>
            <person name="Wang D.B."/>
            <person name="Wang M."/>
        </authorList>
    </citation>
    <scope>NUCLEOTIDE SEQUENCE [LARGE SCALE GENOMIC DNA]</scope>
    <source>
        <strain evidence="2">VL1</strain>
    </source>
</reference>
<accession>A0A0G4MR87</accession>
<organism evidence="2 3">
    <name type="scientific">Verticillium longisporum</name>
    <name type="common">Verticillium dahliae var. longisporum</name>
    <dbReference type="NCBI Taxonomy" id="100787"/>
    <lineage>
        <taxon>Eukaryota</taxon>
        <taxon>Fungi</taxon>
        <taxon>Dikarya</taxon>
        <taxon>Ascomycota</taxon>
        <taxon>Pezizomycotina</taxon>
        <taxon>Sordariomycetes</taxon>
        <taxon>Hypocreomycetidae</taxon>
        <taxon>Glomerellales</taxon>
        <taxon>Plectosphaerellaceae</taxon>
        <taxon>Verticillium</taxon>
    </lineage>
</organism>
<proteinExistence type="predicted"/>
<evidence type="ECO:0000313" key="3">
    <source>
        <dbReference type="Proteomes" id="UP000044602"/>
    </source>
</evidence>